<dbReference type="EMBL" id="AVFL01000011">
    <property type="protein sequence ID" value="EWY39513.1"/>
    <property type="molecule type" value="Genomic_DNA"/>
</dbReference>
<dbReference type="RefSeq" id="WP_037453844.1">
    <property type="nucleotide sequence ID" value="NZ_AVFL01000011.1"/>
</dbReference>
<dbReference type="PROSITE" id="PS00444">
    <property type="entry name" value="POLYPRENYL_SYNTHASE_2"/>
    <property type="match status" value="1"/>
</dbReference>
<dbReference type="FunFam" id="1.10.600.10:FF:000001">
    <property type="entry name" value="Geranylgeranyl diphosphate synthase"/>
    <property type="match status" value="1"/>
</dbReference>
<keyword evidence="9" id="KW-1185">Reference proteome</keyword>
<dbReference type="GO" id="GO:0004659">
    <property type="term" value="F:prenyltransferase activity"/>
    <property type="evidence" value="ECO:0007669"/>
    <property type="project" value="InterPro"/>
</dbReference>
<sequence>MDVVTRIEQALDGAVREAESSGAPPRLAAAMRHAVFPGGARIRPRLCLAVAKACGTEDYPTAFAAAAAIELLHCASLVHDDLPCFDDAAVRRGKPSVHRAFGEPLAVLAGDALIVLAFETLARGAVAQLPALLLCVGRSVGMPFGIVAGQAWESEPRVDLARYHRAKTGALFAAATVGGAAAAGVESDCWRSLGEKLGEAFQVADDIRDVAGDPDDLGKPVGRDAALNRMSAARELGIDGALDRLDLLVAEAADSIPRCPGGAELRTLIRLEAQRFLPKELVRVAA</sequence>
<dbReference type="InterPro" id="IPR008949">
    <property type="entry name" value="Isoprenoid_synthase_dom_sf"/>
</dbReference>
<dbReference type="CDD" id="cd00685">
    <property type="entry name" value="Trans_IPPS_HT"/>
    <property type="match status" value="1"/>
</dbReference>
<evidence type="ECO:0000256" key="1">
    <source>
        <dbReference type="ARBA" id="ARBA00001946"/>
    </source>
</evidence>
<dbReference type="SFLD" id="SFLDS00005">
    <property type="entry name" value="Isoprenoid_Synthase_Type_I"/>
    <property type="match status" value="1"/>
</dbReference>
<dbReference type="Proteomes" id="UP000019486">
    <property type="component" value="Unassembled WGS sequence"/>
</dbReference>
<dbReference type="Gene3D" id="1.10.600.10">
    <property type="entry name" value="Farnesyl Diphosphate Synthase"/>
    <property type="match status" value="1"/>
</dbReference>
<accession>W9H6W4</accession>
<evidence type="ECO:0000313" key="8">
    <source>
        <dbReference type="EMBL" id="EWY39513.1"/>
    </source>
</evidence>
<reference evidence="8 9" key="1">
    <citation type="submission" date="2013-08" db="EMBL/GenBank/DDBJ databases">
        <title>The genome sequence of Skermanella stibiiresistens.</title>
        <authorList>
            <person name="Zhu W."/>
            <person name="Wang G."/>
        </authorList>
    </citation>
    <scope>NUCLEOTIDE SEQUENCE [LARGE SCALE GENOMIC DNA]</scope>
    <source>
        <strain evidence="8 9">SB22</strain>
    </source>
</reference>
<dbReference type="PROSITE" id="PS00723">
    <property type="entry name" value="POLYPRENYL_SYNTHASE_1"/>
    <property type="match status" value="1"/>
</dbReference>
<evidence type="ECO:0000256" key="6">
    <source>
        <dbReference type="ARBA" id="ARBA00023229"/>
    </source>
</evidence>
<keyword evidence="4" id="KW-0479">Metal-binding</keyword>
<comment type="cofactor">
    <cofactor evidence="1">
        <name>Mg(2+)</name>
        <dbReference type="ChEBI" id="CHEBI:18420"/>
    </cofactor>
</comment>
<evidence type="ECO:0000256" key="4">
    <source>
        <dbReference type="ARBA" id="ARBA00022723"/>
    </source>
</evidence>
<dbReference type="InterPro" id="IPR000092">
    <property type="entry name" value="Polyprenyl_synt"/>
</dbReference>
<evidence type="ECO:0000256" key="3">
    <source>
        <dbReference type="ARBA" id="ARBA00022679"/>
    </source>
</evidence>
<organism evidence="8 9">
    <name type="scientific">Skermanella stibiiresistens SB22</name>
    <dbReference type="NCBI Taxonomy" id="1385369"/>
    <lineage>
        <taxon>Bacteria</taxon>
        <taxon>Pseudomonadati</taxon>
        <taxon>Pseudomonadota</taxon>
        <taxon>Alphaproteobacteria</taxon>
        <taxon>Rhodospirillales</taxon>
        <taxon>Azospirillaceae</taxon>
        <taxon>Skermanella</taxon>
    </lineage>
</organism>
<dbReference type="OrthoDB" id="9805316at2"/>
<name>W9H6W4_9PROT</name>
<dbReference type="SUPFAM" id="SSF48576">
    <property type="entry name" value="Terpenoid synthases"/>
    <property type="match status" value="1"/>
</dbReference>
<evidence type="ECO:0000313" key="9">
    <source>
        <dbReference type="Proteomes" id="UP000019486"/>
    </source>
</evidence>
<keyword evidence="6" id="KW-0414">Isoprene biosynthesis</keyword>
<dbReference type="GO" id="GO:0016114">
    <property type="term" value="P:terpenoid biosynthetic process"/>
    <property type="evidence" value="ECO:0007669"/>
    <property type="project" value="UniProtKB-ARBA"/>
</dbReference>
<comment type="caution">
    <text evidence="8">The sequence shown here is derived from an EMBL/GenBank/DDBJ whole genome shotgun (WGS) entry which is preliminary data.</text>
</comment>
<gene>
    <name evidence="8" type="ORF">N825_05275</name>
</gene>
<protein>
    <submittedName>
        <fullName evidence="8">Geranylgeranyl pyrophosphate synthase</fullName>
    </submittedName>
</protein>
<dbReference type="PANTHER" id="PTHR43281:SF1">
    <property type="entry name" value="FARNESYL DIPHOSPHATE SYNTHASE"/>
    <property type="match status" value="1"/>
</dbReference>
<keyword evidence="3 7" id="KW-0808">Transferase</keyword>
<dbReference type="Pfam" id="PF00348">
    <property type="entry name" value="polyprenyl_synt"/>
    <property type="match status" value="1"/>
</dbReference>
<dbReference type="AlphaFoldDB" id="W9H6W4"/>
<keyword evidence="5" id="KW-0460">Magnesium</keyword>
<dbReference type="InterPro" id="IPR033749">
    <property type="entry name" value="Polyprenyl_synt_CS"/>
</dbReference>
<proteinExistence type="inferred from homology"/>
<dbReference type="STRING" id="1385369.N825_05275"/>
<dbReference type="GO" id="GO:0046872">
    <property type="term" value="F:metal ion binding"/>
    <property type="evidence" value="ECO:0007669"/>
    <property type="project" value="UniProtKB-KW"/>
</dbReference>
<dbReference type="PANTHER" id="PTHR43281">
    <property type="entry name" value="FARNESYL DIPHOSPHATE SYNTHASE"/>
    <property type="match status" value="1"/>
</dbReference>
<evidence type="ECO:0000256" key="5">
    <source>
        <dbReference type="ARBA" id="ARBA00022842"/>
    </source>
</evidence>
<evidence type="ECO:0000256" key="2">
    <source>
        <dbReference type="ARBA" id="ARBA00006706"/>
    </source>
</evidence>
<comment type="similarity">
    <text evidence="2 7">Belongs to the FPP/GGPP synthase family.</text>
</comment>
<evidence type="ECO:0000256" key="7">
    <source>
        <dbReference type="RuleBase" id="RU004466"/>
    </source>
</evidence>
<dbReference type="PATRIC" id="fig|1385369.3.peg.3261"/>